<keyword evidence="10" id="KW-1185">Reference proteome</keyword>
<evidence type="ECO:0000256" key="3">
    <source>
        <dbReference type="ARBA" id="ARBA00022553"/>
    </source>
</evidence>
<dbReference type="InterPro" id="IPR036890">
    <property type="entry name" value="HATPase_C_sf"/>
</dbReference>
<dbReference type="InterPro" id="IPR005467">
    <property type="entry name" value="His_kinase_dom"/>
</dbReference>
<gene>
    <name evidence="9" type="ORF">SH580_11280</name>
</gene>
<keyword evidence="3" id="KW-0597">Phosphoprotein</keyword>
<organism evidence="9 10">
    <name type="scientific">Coraliomargarita algicola</name>
    <dbReference type="NCBI Taxonomy" id="3092156"/>
    <lineage>
        <taxon>Bacteria</taxon>
        <taxon>Pseudomonadati</taxon>
        <taxon>Verrucomicrobiota</taxon>
        <taxon>Opitutia</taxon>
        <taxon>Puniceicoccales</taxon>
        <taxon>Coraliomargaritaceae</taxon>
        <taxon>Coraliomargarita</taxon>
    </lineage>
</organism>
<feature type="transmembrane region" description="Helical" evidence="7">
    <location>
        <begin position="369"/>
        <end position="388"/>
    </location>
</feature>
<comment type="catalytic activity">
    <reaction evidence="1">
        <text>ATP + protein L-histidine = ADP + protein N-phospho-L-histidine.</text>
        <dbReference type="EC" id="2.7.13.3"/>
    </reaction>
</comment>
<feature type="transmembrane region" description="Helical" evidence="7">
    <location>
        <begin position="245"/>
        <end position="268"/>
    </location>
</feature>
<evidence type="ECO:0000256" key="4">
    <source>
        <dbReference type="ARBA" id="ARBA00022679"/>
    </source>
</evidence>
<dbReference type="SUPFAM" id="SSF55874">
    <property type="entry name" value="ATPase domain of HSP90 chaperone/DNA topoisomerase II/histidine kinase"/>
    <property type="match status" value="1"/>
</dbReference>
<dbReference type="InterPro" id="IPR050736">
    <property type="entry name" value="Sensor_HK_Regulatory"/>
</dbReference>
<dbReference type="Gene3D" id="1.10.287.130">
    <property type="match status" value="1"/>
</dbReference>
<dbReference type="PANTHER" id="PTHR43711:SF31">
    <property type="entry name" value="HISTIDINE KINASE"/>
    <property type="match status" value="1"/>
</dbReference>
<accession>A0ABZ0RG64</accession>
<dbReference type="EMBL" id="CP138858">
    <property type="protein sequence ID" value="WPJ94015.1"/>
    <property type="molecule type" value="Genomic_DNA"/>
</dbReference>
<dbReference type="SMART" id="SM00387">
    <property type="entry name" value="HATPase_c"/>
    <property type="match status" value="1"/>
</dbReference>
<evidence type="ECO:0000313" key="9">
    <source>
        <dbReference type="EMBL" id="WPJ94015.1"/>
    </source>
</evidence>
<dbReference type="Proteomes" id="UP001324993">
    <property type="component" value="Chromosome"/>
</dbReference>
<dbReference type="Gene3D" id="3.30.565.10">
    <property type="entry name" value="Histidine kinase-like ATPase, C-terminal domain"/>
    <property type="match status" value="1"/>
</dbReference>
<evidence type="ECO:0000256" key="6">
    <source>
        <dbReference type="ARBA" id="ARBA00023012"/>
    </source>
</evidence>
<dbReference type="CDD" id="cd00082">
    <property type="entry name" value="HisKA"/>
    <property type="match status" value="1"/>
</dbReference>
<evidence type="ECO:0000313" key="10">
    <source>
        <dbReference type="Proteomes" id="UP001324993"/>
    </source>
</evidence>
<feature type="domain" description="Histidine kinase" evidence="8">
    <location>
        <begin position="432"/>
        <end position="646"/>
    </location>
</feature>
<dbReference type="PRINTS" id="PR00344">
    <property type="entry name" value="BCTRLSENSOR"/>
</dbReference>
<dbReference type="SUPFAM" id="SSF47384">
    <property type="entry name" value="Homodimeric domain of signal transducing histidine kinase"/>
    <property type="match status" value="1"/>
</dbReference>
<protein>
    <recommendedName>
        <fullName evidence="2">histidine kinase</fullName>
        <ecNumber evidence="2">2.7.13.3</ecNumber>
    </recommendedName>
</protein>
<name>A0ABZ0RG64_9BACT</name>
<keyword evidence="5 9" id="KW-0418">Kinase</keyword>
<sequence>MSLSRSQAFRSWIYLCWLLLTLLPLAAKASSLGTHQRTPLADNWHYRWGDSPIIDGVPQWTQEHDKLAWMPIQFPSDPPFRDGRHNVWYRYDLPETPLPGYSLFITSVDLIVEVYLEDRLIYNYGSFAADGSGSFEGWPWHLIDLPPDSSGKSLYFRVYSDYSDIGLWGEIALGSEYAHLQHMIRQDLFPVAVGLVLIVSGIIMLCSTLACWRLPVLIMGAFLINLGCIPIIESQIKQLLLFQPIFWQYFAAGSYFLLPVSMAGFVHALYGKGIWRSHQLVWGVHLLFVIAALALAGMGVSNLSSFYLYFDLLALFTLLALAIALAVAAIQGSCDQRILAVGFGLFYVIMVYNGLTAHGILPFAPRTEYMGPLLIGICFLIILIRRYTQLSLGFKNRSQELEAINASLEQRVHERTTALQNLNRSKDQFFTIIAHDLKSPLGALLHLMQDYERKRISIPLNELSELRRNCQKTYDLLTRLLTWARAQQGQIVPQKETVAAKTLIETTLDEMRPIATAKHIELLCICPWEPLLDTDIEMLSTIIRNLVGNAIKFTPVGGVVRVEIKQGLNETRFSVLDNGIGLPEENLDQLFQPKEYSSIRTDTDGKKGSGLGLLLCKEFIEAQGGRLAAESPEAGGSLFWFTLPNH</sequence>
<evidence type="ECO:0000256" key="2">
    <source>
        <dbReference type="ARBA" id="ARBA00012438"/>
    </source>
</evidence>
<dbReference type="InterPro" id="IPR003661">
    <property type="entry name" value="HisK_dim/P_dom"/>
</dbReference>
<dbReference type="InterPro" id="IPR004358">
    <property type="entry name" value="Sig_transdc_His_kin-like_C"/>
</dbReference>
<feature type="transmembrane region" description="Helical" evidence="7">
    <location>
        <begin position="188"/>
        <end position="207"/>
    </location>
</feature>
<dbReference type="InterPro" id="IPR003594">
    <property type="entry name" value="HATPase_dom"/>
</dbReference>
<dbReference type="GO" id="GO:0016301">
    <property type="term" value="F:kinase activity"/>
    <property type="evidence" value="ECO:0007669"/>
    <property type="project" value="UniProtKB-KW"/>
</dbReference>
<feature type="transmembrane region" description="Helical" evidence="7">
    <location>
        <begin position="306"/>
        <end position="327"/>
    </location>
</feature>
<feature type="transmembrane region" description="Helical" evidence="7">
    <location>
        <begin position="280"/>
        <end position="300"/>
    </location>
</feature>
<keyword evidence="6" id="KW-0902">Two-component regulatory system</keyword>
<feature type="transmembrane region" description="Helical" evidence="7">
    <location>
        <begin position="214"/>
        <end position="233"/>
    </location>
</feature>
<evidence type="ECO:0000256" key="1">
    <source>
        <dbReference type="ARBA" id="ARBA00000085"/>
    </source>
</evidence>
<keyword evidence="4" id="KW-0808">Transferase</keyword>
<proteinExistence type="predicted"/>
<dbReference type="InterPro" id="IPR036097">
    <property type="entry name" value="HisK_dim/P_sf"/>
</dbReference>
<dbReference type="PANTHER" id="PTHR43711">
    <property type="entry name" value="TWO-COMPONENT HISTIDINE KINASE"/>
    <property type="match status" value="1"/>
</dbReference>
<reference evidence="9 10" key="1">
    <citation type="submission" date="2023-11" db="EMBL/GenBank/DDBJ databases">
        <title>Coraliomargarita sp. nov., isolated from marine algae.</title>
        <authorList>
            <person name="Lee J.K."/>
            <person name="Baek J.H."/>
            <person name="Kim J.M."/>
            <person name="Choi D.G."/>
            <person name="Jeon C.O."/>
        </authorList>
    </citation>
    <scope>NUCLEOTIDE SEQUENCE [LARGE SCALE GENOMIC DNA]</scope>
    <source>
        <strain evidence="9 10">J2-16</strain>
    </source>
</reference>
<dbReference type="EC" id="2.7.13.3" evidence="2"/>
<keyword evidence="7" id="KW-1133">Transmembrane helix</keyword>
<dbReference type="RefSeq" id="WP_319830979.1">
    <property type="nucleotide sequence ID" value="NZ_CP138858.1"/>
</dbReference>
<dbReference type="Pfam" id="PF02518">
    <property type="entry name" value="HATPase_c"/>
    <property type="match status" value="1"/>
</dbReference>
<keyword evidence="7" id="KW-0472">Membrane</keyword>
<evidence type="ECO:0000259" key="8">
    <source>
        <dbReference type="PROSITE" id="PS50109"/>
    </source>
</evidence>
<evidence type="ECO:0000256" key="5">
    <source>
        <dbReference type="ARBA" id="ARBA00022777"/>
    </source>
</evidence>
<dbReference type="PROSITE" id="PS50109">
    <property type="entry name" value="HIS_KIN"/>
    <property type="match status" value="1"/>
</dbReference>
<feature type="transmembrane region" description="Helical" evidence="7">
    <location>
        <begin position="339"/>
        <end position="363"/>
    </location>
</feature>
<evidence type="ECO:0000256" key="7">
    <source>
        <dbReference type="SAM" id="Phobius"/>
    </source>
</evidence>
<keyword evidence="7" id="KW-0812">Transmembrane</keyword>